<feature type="domain" description="2EXR" evidence="2">
    <location>
        <begin position="58"/>
        <end position="137"/>
    </location>
</feature>
<dbReference type="AlphaFoldDB" id="A0A9P7KTB0"/>
<dbReference type="InterPro" id="IPR045518">
    <property type="entry name" value="2EXR"/>
</dbReference>
<organism evidence="3 4">
    <name type="scientific">Fusarium avenaceum</name>
    <dbReference type="NCBI Taxonomy" id="40199"/>
    <lineage>
        <taxon>Eukaryota</taxon>
        <taxon>Fungi</taxon>
        <taxon>Dikarya</taxon>
        <taxon>Ascomycota</taxon>
        <taxon>Pezizomycotina</taxon>
        <taxon>Sordariomycetes</taxon>
        <taxon>Hypocreomycetidae</taxon>
        <taxon>Hypocreales</taxon>
        <taxon>Nectriaceae</taxon>
        <taxon>Fusarium</taxon>
        <taxon>Fusarium tricinctum species complex</taxon>
    </lineage>
</organism>
<dbReference type="Pfam" id="PF20150">
    <property type="entry name" value="2EXR"/>
    <property type="match status" value="1"/>
</dbReference>
<gene>
    <name evidence="3" type="ORF">KAF25_002692</name>
</gene>
<sequence>MTHGVTIMSAPNPDSDAQAGVPNQQLLLPNHTSSSSETLIETTEPPVKFEIPHDCRTFAPFARLPPEIRAQIWQSTLDTPGMHFLKIDTDWHPATGIGRWWIKESHLLHNTFDEEGENIDPIVLEAKREIRPTSKVHATLKPLYPTPQADISYYTNLHQQLARLSVTCNESAAISRSLTDRSTTFRLYSGRIVSLNTSSDVIYLEYVPPDIYEDNIRFSKALSCSGLDQIRKVAVRYCHKWYERQSSRRCPNCGQIHTVPAGIRYPKHLYRFLAQYLPNLEQFYFVDYLILRKSPGVEEQTLEESKQFSRNIMAKPGTCRFEGGNRSYFEADAQDWNVNSRVFKVKSWLQEQFVKYAKASKLSKHKNPEKVKFGVLACEWNVEPPIEPKKAPAMPIKKGRNKRAHSEERPLSRARRLSIRRGTGSATERLPYSLTARYPFVFDADGGNRFDFTFSMPLP</sequence>
<name>A0A9P7KTB0_9HYPO</name>
<accession>A0A9P7KTB0</accession>
<evidence type="ECO:0000259" key="2">
    <source>
        <dbReference type="Pfam" id="PF20150"/>
    </source>
</evidence>
<dbReference type="Proteomes" id="UP000782241">
    <property type="component" value="Unassembled WGS sequence"/>
</dbReference>
<keyword evidence="4" id="KW-1185">Reference proteome</keyword>
<feature type="region of interest" description="Disordered" evidence="1">
    <location>
        <begin position="389"/>
        <end position="420"/>
    </location>
</feature>
<dbReference type="EMBL" id="JAGPUO010000008">
    <property type="protein sequence ID" value="KAG5661049.1"/>
    <property type="molecule type" value="Genomic_DNA"/>
</dbReference>
<evidence type="ECO:0000313" key="3">
    <source>
        <dbReference type="EMBL" id="KAG5661049.1"/>
    </source>
</evidence>
<proteinExistence type="predicted"/>
<feature type="region of interest" description="Disordered" evidence="1">
    <location>
        <begin position="1"/>
        <end position="21"/>
    </location>
</feature>
<evidence type="ECO:0000256" key="1">
    <source>
        <dbReference type="SAM" id="MobiDB-lite"/>
    </source>
</evidence>
<reference evidence="3" key="1">
    <citation type="submission" date="2021-04" db="EMBL/GenBank/DDBJ databases">
        <title>Draft genome of Fusarium avenaceum strain F156N33, isolated from an atmospheric sample in Virginia.</title>
        <authorList>
            <person name="Yang S."/>
            <person name="Vinatzer B.A."/>
            <person name="Coleman J."/>
        </authorList>
    </citation>
    <scope>NUCLEOTIDE SEQUENCE</scope>
    <source>
        <strain evidence="3">F156N33</strain>
    </source>
</reference>
<evidence type="ECO:0000313" key="4">
    <source>
        <dbReference type="Proteomes" id="UP000782241"/>
    </source>
</evidence>
<comment type="caution">
    <text evidence="3">The sequence shown here is derived from an EMBL/GenBank/DDBJ whole genome shotgun (WGS) entry which is preliminary data.</text>
</comment>
<protein>
    <recommendedName>
        <fullName evidence="2">2EXR domain-containing protein</fullName>
    </recommendedName>
</protein>